<feature type="compositionally biased region" description="Basic and acidic residues" evidence="6">
    <location>
        <begin position="42"/>
        <end position="57"/>
    </location>
</feature>
<keyword evidence="3" id="KW-0217">Developmental protein</keyword>
<evidence type="ECO:0000256" key="3">
    <source>
        <dbReference type="ARBA" id="ARBA00022473"/>
    </source>
</evidence>
<dbReference type="GO" id="GO:0030514">
    <property type="term" value="P:negative regulation of BMP signaling pathway"/>
    <property type="evidence" value="ECO:0007669"/>
    <property type="project" value="InterPro"/>
</dbReference>
<comment type="similarity">
    <text evidence="2">Belongs to the noggin family.</text>
</comment>
<feature type="chain" id="PRO_5043933247" description="Noggin" evidence="7">
    <location>
        <begin position="23"/>
        <end position="376"/>
    </location>
</feature>
<reference evidence="8 9" key="1">
    <citation type="journal article" date="2022" name="Nat. Ecol. Evol.">
        <title>A masculinizing supergene underlies an exaggerated male reproductive morph in a spider.</title>
        <authorList>
            <person name="Hendrickx F."/>
            <person name="De Corte Z."/>
            <person name="Sonet G."/>
            <person name="Van Belleghem S.M."/>
            <person name="Kostlbacher S."/>
            <person name="Vangestel C."/>
        </authorList>
    </citation>
    <scope>NUCLEOTIDE SEQUENCE [LARGE SCALE GENOMIC DNA]</scope>
    <source>
        <strain evidence="8">W744_W776</strain>
    </source>
</reference>
<protein>
    <recommendedName>
        <fullName evidence="10">Noggin</fullName>
    </recommendedName>
</protein>
<evidence type="ECO:0000256" key="4">
    <source>
        <dbReference type="ARBA" id="ARBA00022525"/>
    </source>
</evidence>
<keyword evidence="9" id="KW-1185">Reference proteome</keyword>
<dbReference type="SUPFAM" id="SSF57501">
    <property type="entry name" value="Cystine-knot cytokines"/>
    <property type="match status" value="1"/>
</dbReference>
<evidence type="ECO:0000256" key="6">
    <source>
        <dbReference type="SAM" id="MobiDB-lite"/>
    </source>
</evidence>
<dbReference type="InterPro" id="IPR029034">
    <property type="entry name" value="Cystine-knot_cytokine"/>
</dbReference>
<dbReference type="GO" id="GO:0005615">
    <property type="term" value="C:extracellular space"/>
    <property type="evidence" value="ECO:0007669"/>
    <property type="project" value="TreeGrafter"/>
</dbReference>
<comment type="subcellular location">
    <subcellularLocation>
        <location evidence="1">Secreted</location>
    </subcellularLocation>
</comment>
<evidence type="ECO:0000313" key="9">
    <source>
        <dbReference type="Proteomes" id="UP000827092"/>
    </source>
</evidence>
<organism evidence="8 9">
    <name type="scientific">Oedothorax gibbosus</name>
    <dbReference type="NCBI Taxonomy" id="931172"/>
    <lineage>
        <taxon>Eukaryota</taxon>
        <taxon>Metazoa</taxon>
        <taxon>Ecdysozoa</taxon>
        <taxon>Arthropoda</taxon>
        <taxon>Chelicerata</taxon>
        <taxon>Arachnida</taxon>
        <taxon>Araneae</taxon>
        <taxon>Araneomorphae</taxon>
        <taxon>Entelegynae</taxon>
        <taxon>Araneoidea</taxon>
        <taxon>Linyphiidae</taxon>
        <taxon>Erigoninae</taxon>
        <taxon>Oedothorax</taxon>
    </lineage>
</organism>
<keyword evidence="4" id="KW-0964">Secreted</keyword>
<dbReference type="Gene3D" id="1.10.287.520">
    <property type="entry name" value="Helix hairpin bin"/>
    <property type="match status" value="1"/>
</dbReference>
<accession>A0AAV6US20</accession>
<sequence length="376" mass="43359">MHPSHLLFSIFIVISILLRCHANPNGDDQVFAYDSIRIRDEPDDHRDRMTQRYDPNRPNRRPVGGSRYLNRRRRPGRKQLDKSSLMVLMGDDYLTSWMSDERPKKPLINVPSNEVNLDDGQAGSWAQERLLNQLRSVNLTAELSEMAPGLLPFENMVRQWMVKRSSCPVEFTWKDLGPTYWPRWIRKGECANRKGLCSYPTGMHCVPGATTKVMLLFWDCEEKKRNRHVRTGTTGVEVKTNVRYRSPVPKLPELMTSGTKKEPEKSARDKSVLEFSPTSSRVQKIAKRFQNFEASNPVLSSRVKRSSGIFSSKISFSETSSRKRVKRNPGGFDAETSVLYKNRVPHLPPSTHIKKKRRCDWKKVPYPITVDCFCTC</sequence>
<comment type="caution">
    <text evidence="8">The sequence shown here is derived from an EMBL/GenBank/DDBJ whole genome shotgun (WGS) entry which is preliminary data.</text>
</comment>
<name>A0AAV6US20_9ARAC</name>
<evidence type="ECO:0000256" key="2">
    <source>
        <dbReference type="ARBA" id="ARBA00007480"/>
    </source>
</evidence>
<evidence type="ECO:0000256" key="7">
    <source>
        <dbReference type="SAM" id="SignalP"/>
    </source>
</evidence>
<evidence type="ECO:0000313" key="8">
    <source>
        <dbReference type="EMBL" id="KAG8187131.1"/>
    </source>
</evidence>
<dbReference type="Proteomes" id="UP000827092">
    <property type="component" value="Unassembled WGS sequence"/>
</dbReference>
<evidence type="ECO:0000256" key="5">
    <source>
        <dbReference type="ARBA" id="ARBA00022729"/>
    </source>
</evidence>
<feature type="compositionally biased region" description="Basic and acidic residues" evidence="6">
    <location>
        <begin position="259"/>
        <end position="272"/>
    </location>
</feature>
<dbReference type="PANTHER" id="PTHR10494:SF6">
    <property type="entry name" value="NOGGIN"/>
    <property type="match status" value="1"/>
</dbReference>
<feature type="region of interest" description="Disordered" evidence="6">
    <location>
        <begin position="249"/>
        <end position="273"/>
    </location>
</feature>
<gene>
    <name evidence="8" type="ORF">JTE90_004877</name>
</gene>
<dbReference type="EMBL" id="JAFNEN010000278">
    <property type="protein sequence ID" value="KAG8187131.1"/>
    <property type="molecule type" value="Genomic_DNA"/>
</dbReference>
<dbReference type="Pfam" id="PF05806">
    <property type="entry name" value="Noggin"/>
    <property type="match status" value="1"/>
</dbReference>
<feature type="signal peptide" evidence="7">
    <location>
        <begin position="1"/>
        <end position="22"/>
    </location>
</feature>
<proteinExistence type="inferred from homology"/>
<dbReference type="InterPro" id="IPR008717">
    <property type="entry name" value="Noggin"/>
</dbReference>
<dbReference type="PANTHER" id="PTHR10494">
    <property type="entry name" value="BONE MORPHOGENETIC PROTEIN INHIBITOR, NOGGIN"/>
    <property type="match status" value="1"/>
</dbReference>
<dbReference type="GO" id="GO:0045596">
    <property type="term" value="P:negative regulation of cell differentiation"/>
    <property type="evidence" value="ECO:0007669"/>
    <property type="project" value="InterPro"/>
</dbReference>
<dbReference type="GO" id="GO:0009953">
    <property type="term" value="P:dorsal/ventral pattern formation"/>
    <property type="evidence" value="ECO:0007669"/>
    <property type="project" value="TreeGrafter"/>
</dbReference>
<evidence type="ECO:0000256" key="1">
    <source>
        <dbReference type="ARBA" id="ARBA00004613"/>
    </source>
</evidence>
<dbReference type="Gene3D" id="2.10.90.10">
    <property type="entry name" value="Cystine-knot cytokines"/>
    <property type="match status" value="1"/>
</dbReference>
<feature type="region of interest" description="Disordered" evidence="6">
    <location>
        <begin position="42"/>
        <end position="81"/>
    </location>
</feature>
<evidence type="ECO:0008006" key="10">
    <source>
        <dbReference type="Google" id="ProtNLM"/>
    </source>
</evidence>
<dbReference type="AlphaFoldDB" id="A0AAV6US20"/>
<keyword evidence="5 7" id="KW-0732">Signal</keyword>